<evidence type="ECO:0000256" key="1">
    <source>
        <dbReference type="SAM" id="SignalP"/>
    </source>
</evidence>
<proteinExistence type="predicted"/>
<accession>A0A562DKB8</accession>
<dbReference type="RefSeq" id="WP_019397227.1">
    <property type="nucleotide sequence ID" value="NZ_VLJS01000058.1"/>
</dbReference>
<sequence>MARFRFPHATYRRILFVTLCLAACGAGIPLPLAAQARATATATPEPGPRYDTGDAWIDGRLADIDRYARAYPESFAAEVERYAGASRAYVRGLLAQPGWNPGDAWYACFLARALDTDCRSVVRARARLGRAGSWAQATSALRGEDKPDPYPALRLALADSYRRWDRSLQPDAALRRALQQRQRAAGEGR</sequence>
<dbReference type="AlphaFoldDB" id="A0A562DKB8"/>
<feature type="chain" id="PRO_5022048548" description="Secreted protein" evidence="1">
    <location>
        <begin position="23"/>
        <end position="189"/>
    </location>
</feature>
<protein>
    <recommendedName>
        <fullName evidence="4">Secreted protein</fullName>
    </recommendedName>
</protein>
<evidence type="ECO:0000313" key="2">
    <source>
        <dbReference type="EMBL" id="TWH10129.1"/>
    </source>
</evidence>
<feature type="signal peptide" evidence="1">
    <location>
        <begin position="1"/>
        <end position="22"/>
    </location>
</feature>
<name>A0A562DKB8_9GAMM</name>
<organism evidence="2 3">
    <name type="scientific">Pseudoxanthomonas taiwanensis J19</name>
    <dbReference type="NCBI Taxonomy" id="935569"/>
    <lineage>
        <taxon>Bacteria</taxon>
        <taxon>Pseudomonadati</taxon>
        <taxon>Pseudomonadota</taxon>
        <taxon>Gammaproteobacteria</taxon>
        <taxon>Lysobacterales</taxon>
        <taxon>Lysobacteraceae</taxon>
        <taxon>Pseudoxanthomonas</taxon>
    </lineage>
</organism>
<evidence type="ECO:0000313" key="3">
    <source>
        <dbReference type="Proteomes" id="UP000321583"/>
    </source>
</evidence>
<keyword evidence="1" id="KW-0732">Signal</keyword>
<dbReference type="EMBL" id="VLJS01000058">
    <property type="protein sequence ID" value="TWH10129.1"/>
    <property type="molecule type" value="Genomic_DNA"/>
</dbReference>
<reference evidence="2 3" key="1">
    <citation type="submission" date="2019-07" db="EMBL/GenBank/DDBJ databases">
        <title>Genome sequencing of lignin-degrading bacterial isolates.</title>
        <authorList>
            <person name="Gladden J."/>
        </authorList>
    </citation>
    <scope>NUCLEOTIDE SEQUENCE [LARGE SCALE GENOMIC DNA]</scope>
    <source>
        <strain evidence="2 3">J19</strain>
    </source>
</reference>
<dbReference type="Proteomes" id="UP000321583">
    <property type="component" value="Unassembled WGS sequence"/>
</dbReference>
<keyword evidence="3" id="KW-1185">Reference proteome</keyword>
<gene>
    <name evidence="2" type="ORF">L613_000300000180</name>
</gene>
<evidence type="ECO:0008006" key="4">
    <source>
        <dbReference type="Google" id="ProtNLM"/>
    </source>
</evidence>
<comment type="caution">
    <text evidence="2">The sequence shown here is derived from an EMBL/GenBank/DDBJ whole genome shotgun (WGS) entry which is preliminary data.</text>
</comment>